<reference evidence="4 5" key="1">
    <citation type="submission" date="2019-02" db="EMBL/GenBank/DDBJ databases">
        <title>Deep-cultivation of Planctomycetes and their phenomic and genomic characterization uncovers novel biology.</title>
        <authorList>
            <person name="Wiegand S."/>
            <person name="Jogler M."/>
            <person name="Boedeker C."/>
            <person name="Pinto D."/>
            <person name="Vollmers J."/>
            <person name="Rivas-Marin E."/>
            <person name="Kohn T."/>
            <person name="Peeters S.H."/>
            <person name="Heuer A."/>
            <person name="Rast P."/>
            <person name="Oberbeckmann S."/>
            <person name="Bunk B."/>
            <person name="Jeske O."/>
            <person name="Meyerdierks A."/>
            <person name="Storesund J.E."/>
            <person name="Kallscheuer N."/>
            <person name="Luecker S."/>
            <person name="Lage O.M."/>
            <person name="Pohl T."/>
            <person name="Merkel B.J."/>
            <person name="Hornburger P."/>
            <person name="Mueller R.-W."/>
            <person name="Bruemmer F."/>
            <person name="Labrenz M."/>
            <person name="Spormann A.M."/>
            <person name="Op Den Camp H."/>
            <person name="Overmann J."/>
            <person name="Amann R."/>
            <person name="Jetten M.S.M."/>
            <person name="Mascher T."/>
            <person name="Medema M.H."/>
            <person name="Devos D.P."/>
            <person name="Kaster A.-K."/>
            <person name="Ovreas L."/>
            <person name="Rohde M."/>
            <person name="Galperin M.Y."/>
            <person name="Jogler C."/>
        </authorList>
    </citation>
    <scope>NUCLEOTIDE SEQUENCE [LARGE SCALE GENOMIC DNA]</scope>
    <source>
        <strain evidence="4 5">Pla144</strain>
    </source>
</reference>
<evidence type="ECO:0000256" key="1">
    <source>
        <dbReference type="SAM" id="MobiDB-lite"/>
    </source>
</evidence>
<dbReference type="SUPFAM" id="SSF48452">
    <property type="entry name" value="TPR-like"/>
    <property type="match status" value="1"/>
</dbReference>
<dbReference type="InterPro" id="IPR002372">
    <property type="entry name" value="PQQ_rpt_dom"/>
</dbReference>
<evidence type="ECO:0000313" key="4">
    <source>
        <dbReference type="EMBL" id="TWU27256.1"/>
    </source>
</evidence>
<dbReference type="RefSeq" id="WP_146450481.1">
    <property type="nucleotide sequence ID" value="NZ_SJPS01000003.1"/>
</dbReference>
<name>A0A5C6CW93_9BACT</name>
<feature type="transmembrane region" description="Helical" evidence="2">
    <location>
        <begin position="187"/>
        <end position="209"/>
    </location>
</feature>
<dbReference type="AlphaFoldDB" id="A0A5C6CW93"/>
<feature type="region of interest" description="Disordered" evidence="1">
    <location>
        <begin position="119"/>
        <end position="147"/>
    </location>
</feature>
<dbReference type="Proteomes" id="UP000318437">
    <property type="component" value="Unassembled WGS sequence"/>
</dbReference>
<comment type="caution">
    <text evidence="4">The sequence shown here is derived from an EMBL/GenBank/DDBJ whole genome shotgun (WGS) entry which is preliminary data.</text>
</comment>
<gene>
    <name evidence="4" type="ORF">Pla144_20280</name>
</gene>
<feature type="compositionally biased region" description="Low complexity" evidence="1">
    <location>
        <begin position="138"/>
        <end position="147"/>
    </location>
</feature>
<dbReference type="PANTHER" id="PTHR34512">
    <property type="entry name" value="CELL SURFACE PROTEIN"/>
    <property type="match status" value="1"/>
</dbReference>
<dbReference type="InterPro" id="IPR015943">
    <property type="entry name" value="WD40/YVTN_repeat-like_dom_sf"/>
</dbReference>
<dbReference type="Gene3D" id="2.130.10.10">
    <property type="entry name" value="YVTN repeat-like/Quinoprotein amine dehydrogenase"/>
    <property type="match status" value="2"/>
</dbReference>
<dbReference type="PANTHER" id="PTHR34512:SF30">
    <property type="entry name" value="OUTER MEMBRANE PROTEIN ASSEMBLY FACTOR BAMB"/>
    <property type="match status" value="1"/>
</dbReference>
<dbReference type="SUPFAM" id="SSF50998">
    <property type="entry name" value="Quinoprotein alcohol dehydrogenase-like"/>
    <property type="match status" value="2"/>
</dbReference>
<dbReference type="EMBL" id="SJPS01000003">
    <property type="protein sequence ID" value="TWU27256.1"/>
    <property type="molecule type" value="Genomic_DNA"/>
</dbReference>
<sequence length="1142" mass="122838">MKTSDFLDILEHRKLAPTNVIAKLRAKAEKDQHRVTPQAILKYLVKKEIIPRSVAYQLLKTTLTVSSNAESSIMGFVPLPETPLAGQETSGSVLDDDVVTLAPVDSRQNLSIDQIENAVSASSDVRDEAPDPGEPDSPHLSSLASMSSVAKAQEDSEAVFDEIATEPTKSKPKRKKQKNKNEWDSSLILYGGGGLLVLIISGVVIYYLLNRENADLVLQQAGDYFDSGSYTQAISQYEHFLEVNKGHPQYSDAKVKLGMARLWKDSGSTSDYENALETVQSVLDDIQDEPEFRSAQRDLASLIPKIAQGLAGQAEEATEPELAQQRVEQTRAALSLAMNTKYIPKQFRDEVQISEIEQSLLRVERARQQNLDLAETLEKVDKALAEQDIAAAYELHGQLLEKHPALMRDDTLAAKVKSISEAEAQAIKFVSESREAESGPRQNSIVATLTLADQQVKSVSEAEGTLAIRLSGAVYALRASDGKLLWREYLGNGPDCAPIQLGNGDYLVTDILHREVARLEGDSGKVLWRLAFDTPLMQPVLSGEQIFVADQDGKLHVVEVSTGKSVGYIQFSQKLAVPPTIDESKRRLYVPGAHSSLYTISTDDYTCLGVYYLGHSADSIAVPVAKILNKVLVAVNTGLTTSKLSVHSISEKGLTQKVETEKRLTGTVDTPLLVDGRRLVVLTSLGQISAYDVASSEGDAALSRIAERDPEGDSAIARFGLLHDGNVWVGGRELSKLAILPTGNRIQVRNLDQDFAGDIFDNPLLLIDGMVVHVRRPADQAGGIVAAVDSTSGTTLWQTHLAVPLAGAPAIDPVGAQISAITATGAAYLLDREAMSERVQNKADRLSGRRISSSNFSTSVPLGQSRLAAGELGSKKILLFRPGVPRGPLSLVELSSPLSADLISWGEGFVAPTHVGQVYLFSSEDGEQIGSPFQPPLEANEKLVWLTPAVVSEGGDSQLVLSDEQNSIYLIQQESVPAPHLQAIKNEALGEHKLKSPIAVSGTVAIAGTKGNSVARFELPSLAADDPIDVGGQIVWGPFSTGSGFVFSTDVGEIVYMQGDGKITWKTPLGDRLPAGVPVADEASLLIAWQLHGISRLNLADGQELASVSLDQAIVAGPVPFGRRLVLAASDGTLLIVNQPEP</sequence>
<dbReference type="Gene3D" id="1.25.40.10">
    <property type="entry name" value="Tetratricopeptide repeat domain"/>
    <property type="match status" value="1"/>
</dbReference>
<accession>A0A5C6CW93</accession>
<evidence type="ECO:0000313" key="5">
    <source>
        <dbReference type="Proteomes" id="UP000318437"/>
    </source>
</evidence>
<feature type="domain" description="Pyrrolo-quinoline quinone repeat" evidence="3">
    <location>
        <begin position="460"/>
        <end position="566"/>
    </location>
</feature>
<keyword evidence="2" id="KW-0472">Membrane</keyword>
<organism evidence="4 5">
    <name type="scientific">Bythopirellula polymerisocia</name>
    <dbReference type="NCBI Taxonomy" id="2528003"/>
    <lineage>
        <taxon>Bacteria</taxon>
        <taxon>Pseudomonadati</taxon>
        <taxon>Planctomycetota</taxon>
        <taxon>Planctomycetia</taxon>
        <taxon>Pirellulales</taxon>
        <taxon>Lacipirellulaceae</taxon>
        <taxon>Bythopirellula</taxon>
    </lineage>
</organism>
<dbReference type="InterPro" id="IPR011047">
    <property type="entry name" value="Quinoprotein_ADH-like_sf"/>
</dbReference>
<evidence type="ECO:0000256" key="2">
    <source>
        <dbReference type="SAM" id="Phobius"/>
    </source>
</evidence>
<keyword evidence="2" id="KW-0812">Transmembrane</keyword>
<dbReference type="InterPro" id="IPR011990">
    <property type="entry name" value="TPR-like_helical_dom_sf"/>
</dbReference>
<keyword evidence="2" id="KW-1133">Transmembrane helix</keyword>
<protein>
    <submittedName>
        <fullName evidence="4">Outer membrane biogenesis protein BamB</fullName>
    </submittedName>
</protein>
<proteinExistence type="predicted"/>
<evidence type="ECO:0000259" key="3">
    <source>
        <dbReference type="Pfam" id="PF13360"/>
    </source>
</evidence>
<keyword evidence="5" id="KW-1185">Reference proteome</keyword>
<dbReference type="Pfam" id="PF13360">
    <property type="entry name" value="PQQ_2"/>
    <property type="match status" value="1"/>
</dbReference>
<dbReference type="OrthoDB" id="226874at2"/>